<evidence type="ECO:0000256" key="1">
    <source>
        <dbReference type="ARBA" id="ARBA00004496"/>
    </source>
</evidence>
<organism evidence="15 16">
    <name type="scientific">Allobacillus salarius</name>
    <dbReference type="NCBI Taxonomy" id="1955272"/>
    <lineage>
        <taxon>Bacteria</taxon>
        <taxon>Bacillati</taxon>
        <taxon>Bacillota</taxon>
        <taxon>Bacilli</taxon>
        <taxon>Bacillales</taxon>
        <taxon>Bacillaceae</taxon>
        <taxon>Allobacillus</taxon>
    </lineage>
</organism>
<evidence type="ECO:0000256" key="8">
    <source>
        <dbReference type="ARBA" id="ARBA00022842"/>
    </source>
</evidence>
<dbReference type="NCBIfam" id="TIGR00648">
    <property type="entry name" value="recU"/>
    <property type="match status" value="1"/>
</dbReference>
<evidence type="ECO:0000256" key="4">
    <source>
        <dbReference type="ARBA" id="ARBA00022723"/>
    </source>
</evidence>
<feature type="binding site" evidence="13">
    <location>
        <position position="85"/>
    </location>
    <ligand>
        <name>Mg(2+)</name>
        <dbReference type="ChEBI" id="CHEBI:18420"/>
    </ligand>
</feature>
<comment type="caution">
    <text evidence="15">The sequence shown here is derived from an EMBL/GenBank/DDBJ whole genome shotgun (WGS) entry which is preliminary data.</text>
</comment>
<evidence type="ECO:0000313" key="16">
    <source>
        <dbReference type="Proteomes" id="UP000316425"/>
    </source>
</evidence>
<accession>A0A556PT31</accession>
<dbReference type="InterPro" id="IPR011335">
    <property type="entry name" value="Restrct_endonuc-II-like"/>
</dbReference>
<comment type="catalytic activity">
    <reaction evidence="13">
        <text>Endonucleolytic cleavage at a junction such as a reciprocal single-stranded crossover between two homologous DNA duplexes (Holliday junction).</text>
        <dbReference type="EC" id="3.1.21.10"/>
    </reaction>
</comment>
<dbReference type="GO" id="GO:0003676">
    <property type="term" value="F:nucleic acid binding"/>
    <property type="evidence" value="ECO:0007669"/>
    <property type="project" value="InterPro"/>
</dbReference>
<feature type="site" description="Transition state stabilizer" evidence="13">
    <location>
        <position position="100"/>
    </location>
</feature>
<dbReference type="GO" id="GO:0000287">
    <property type="term" value="F:magnesium ion binding"/>
    <property type="evidence" value="ECO:0007669"/>
    <property type="project" value="UniProtKB-UniRule"/>
</dbReference>
<dbReference type="Pfam" id="PF03838">
    <property type="entry name" value="RecU"/>
    <property type="match status" value="1"/>
</dbReference>
<dbReference type="Proteomes" id="UP000316425">
    <property type="component" value="Unassembled WGS sequence"/>
</dbReference>
<comment type="subcellular location">
    <subcellularLocation>
        <location evidence="1 13">Cytoplasm</location>
    </subcellularLocation>
</comment>
<keyword evidence="16" id="KW-1185">Reference proteome</keyword>
<keyword evidence="6 13" id="KW-0227">DNA damage</keyword>
<keyword evidence="4 13" id="KW-0479">Metal-binding</keyword>
<keyword evidence="5 13" id="KW-0255">Endonuclease</keyword>
<evidence type="ECO:0000256" key="5">
    <source>
        <dbReference type="ARBA" id="ARBA00022759"/>
    </source>
</evidence>
<evidence type="ECO:0000313" key="15">
    <source>
        <dbReference type="EMBL" id="TSJ67534.1"/>
    </source>
</evidence>
<dbReference type="OrthoDB" id="9783592at2"/>
<dbReference type="RefSeq" id="WP_144087293.1">
    <property type="nucleotide sequence ID" value="NZ_VMHE01000001.1"/>
</dbReference>
<dbReference type="SUPFAM" id="SSF52980">
    <property type="entry name" value="Restriction endonuclease-like"/>
    <property type="match status" value="1"/>
</dbReference>
<dbReference type="NCBIfam" id="NF002584">
    <property type="entry name" value="PRK02234.1-5"/>
    <property type="match status" value="1"/>
</dbReference>
<reference evidence="15 16" key="1">
    <citation type="submission" date="2019-07" db="EMBL/GenBank/DDBJ databases">
        <title>Allobacillus sp. nov. SKP isolated from shrimp paste of Euphausiacea.</title>
        <authorList>
            <person name="Kanchanasin P."/>
            <person name="Tanasupawat S."/>
            <person name="Shi W."/>
            <person name="Wu L."/>
            <person name="Ma J."/>
        </authorList>
    </citation>
    <scope>NUCLEOTIDE SEQUENCE [LARGE SCALE GENOMIC DNA]</scope>
    <source>
        <strain evidence="15 16">SKP4-8</strain>
    </source>
</reference>
<keyword evidence="7 13" id="KW-0378">Hydrolase</keyword>
<name>A0A556PT31_9BACI</name>
<dbReference type="Gene3D" id="3.40.1350.10">
    <property type="match status" value="1"/>
</dbReference>
<dbReference type="GO" id="GO:0005737">
    <property type="term" value="C:cytoplasm"/>
    <property type="evidence" value="ECO:0007669"/>
    <property type="project" value="UniProtKB-SubCell"/>
</dbReference>
<keyword evidence="9 13" id="KW-0233">DNA recombination</keyword>
<dbReference type="InterPro" id="IPR004612">
    <property type="entry name" value="Resolv_RecU"/>
</dbReference>
<dbReference type="AlphaFoldDB" id="A0A556PT31"/>
<evidence type="ECO:0000256" key="7">
    <source>
        <dbReference type="ARBA" id="ARBA00022801"/>
    </source>
</evidence>
<dbReference type="EMBL" id="VMHE01000001">
    <property type="protein sequence ID" value="TSJ67534.1"/>
    <property type="molecule type" value="Genomic_DNA"/>
</dbReference>
<feature type="binding site" evidence="13">
    <location>
        <position position="98"/>
    </location>
    <ligand>
        <name>Mg(2+)</name>
        <dbReference type="ChEBI" id="CHEBI:18420"/>
    </ligand>
</feature>
<dbReference type="GO" id="GO:0006310">
    <property type="term" value="P:DNA recombination"/>
    <property type="evidence" value="ECO:0007669"/>
    <property type="project" value="UniProtKB-UniRule"/>
</dbReference>
<keyword evidence="8 13" id="KW-0460">Magnesium</keyword>
<evidence type="ECO:0000256" key="10">
    <source>
        <dbReference type="ARBA" id="ARBA00023204"/>
    </source>
</evidence>
<comment type="cofactor">
    <cofactor evidence="13">
        <name>Mg(2+)</name>
        <dbReference type="ChEBI" id="CHEBI:18420"/>
    </cofactor>
    <text evidence="13">Binds 1 Mg(2+) ion per subunit.</text>
</comment>
<comment type="similarity">
    <text evidence="11 13">Belongs to the RecU family.</text>
</comment>
<evidence type="ECO:0000256" key="9">
    <source>
        <dbReference type="ARBA" id="ARBA00023172"/>
    </source>
</evidence>
<gene>
    <name evidence="13 15" type="primary">recU</name>
    <name evidence="15" type="ORF">FPQ13_00245</name>
</gene>
<evidence type="ECO:0000256" key="14">
    <source>
        <dbReference type="NCBIfam" id="TIGR00648"/>
    </source>
</evidence>
<dbReference type="GO" id="GO:0008821">
    <property type="term" value="F:crossover junction DNA endonuclease activity"/>
    <property type="evidence" value="ECO:0007669"/>
    <property type="project" value="UniProtKB-EC"/>
</dbReference>
<dbReference type="PIRSF" id="PIRSF037785">
    <property type="entry name" value="RecU"/>
    <property type="match status" value="1"/>
</dbReference>
<dbReference type="NCBIfam" id="NF002581">
    <property type="entry name" value="PRK02234.1-2"/>
    <property type="match status" value="1"/>
</dbReference>
<protein>
    <recommendedName>
        <fullName evidence="12 13">Holliday junction resolvase RecU</fullName>
        <ecNumber evidence="13 14">3.1.21.10</ecNumber>
    </recommendedName>
    <alternativeName>
        <fullName evidence="13">Recombination protein U homolog</fullName>
    </alternativeName>
</protein>
<keyword evidence="3 13" id="KW-0540">Nuclease</keyword>
<evidence type="ECO:0000256" key="11">
    <source>
        <dbReference type="ARBA" id="ARBA00023447"/>
    </source>
</evidence>
<evidence type="ECO:0000256" key="13">
    <source>
        <dbReference type="HAMAP-Rule" id="MF_00130"/>
    </source>
</evidence>
<feature type="binding site" evidence="13">
    <location>
        <position position="117"/>
    </location>
    <ligand>
        <name>Mg(2+)</name>
        <dbReference type="ChEBI" id="CHEBI:18420"/>
    </ligand>
</feature>
<sequence length="201" mass="23443">MNYPNGKKATNPSAINRSKNVLNTYGNRGMTLENEIVETNKFYLETNIAVIHKKPTPIQVVQVDYPKRSAATIKEAYYRRPSTTDFNGLYKGRYVDFEAKETNNKTSLPFSNIHEHQVEHMRRVDQHGGICFFIIRFKPLNETFLLPIRPFIRAWDTEFDGKRKSLPYNFIKDNGFEIPFRLQAKVDYIKVIEKVYINGGD</sequence>
<keyword evidence="10 13" id="KW-0234">DNA repair</keyword>
<evidence type="ECO:0000256" key="3">
    <source>
        <dbReference type="ARBA" id="ARBA00022722"/>
    </source>
</evidence>
<evidence type="ECO:0000256" key="2">
    <source>
        <dbReference type="ARBA" id="ARBA00022490"/>
    </source>
</evidence>
<dbReference type="InterPro" id="IPR011856">
    <property type="entry name" value="tRNA_endonuc-like_dom_sf"/>
</dbReference>
<dbReference type="HAMAP" id="MF_00130">
    <property type="entry name" value="RecU"/>
    <property type="match status" value="1"/>
</dbReference>
<dbReference type="EC" id="3.1.21.10" evidence="13 14"/>
<comment type="function">
    <text evidence="13">Endonuclease that resolves Holliday junction intermediates in genetic recombination. Cleaves mobile four-strand junctions by introducing symmetrical nicks in paired strands. Promotes annealing of linear ssDNA with homologous dsDNA. Required for DNA repair, homologous recombination and chromosome segregation.</text>
</comment>
<proteinExistence type="inferred from homology"/>
<keyword evidence="2 13" id="KW-0963">Cytoplasm</keyword>
<dbReference type="GO" id="GO:0006281">
    <property type="term" value="P:DNA repair"/>
    <property type="evidence" value="ECO:0007669"/>
    <property type="project" value="UniProtKB-UniRule"/>
</dbReference>
<dbReference type="GO" id="GO:0007059">
    <property type="term" value="P:chromosome segregation"/>
    <property type="evidence" value="ECO:0007669"/>
    <property type="project" value="UniProtKB-UniRule"/>
</dbReference>
<evidence type="ECO:0000256" key="6">
    <source>
        <dbReference type="ARBA" id="ARBA00022763"/>
    </source>
</evidence>
<dbReference type="CDD" id="cd22354">
    <property type="entry name" value="RecU-like"/>
    <property type="match status" value="1"/>
</dbReference>
<evidence type="ECO:0000256" key="12">
    <source>
        <dbReference type="ARBA" id="ARBA00029523"/>
    </source>
</evidence>
<feature type="binding site" evidence="13">
    <location>
        <position position="83"/>
    </location>
    <ligand>
        <name>Mg(2+)</name>
        <dbReference type="ChEBI" id="CHEBI:18420"/>
    </ligand>
</feature>